<dbReference type="KEGG" id="pvp:111740611"/>
<accession>A0A6P6CJE3</accession>
<organism evidence="1 2">
    <name type="scientific">Pteropus vampyrus</name>
    <name type="common">Large flying fox</name>
    <dbReference type="NCBI Taxonomy" id="132908"/>
    <lineage>
        <taxon>Eukaryota</taxon>
        <taxon>Metazoa</taxon>
        <taxon>Chordata</taxon>
        <taxon>Craniata</taxon>
        <taxon>Vertebrata</taxon>
        <taxon>Euteleostomi</taxon>
        <taxon>Mammalia</taxon>
        <taxon>Eutheria</taxon>
        <taxon>Laurasiatheria</taxon>
        <taxon>Chiroptera</taxon>
        <taxon>Yinpterochiroptera</taxon>
        <taxon>Pteropodoidea</taxon>
        <taxon>Pteropodidae</taxon>
        <taxon>Pteropodinae</taxon>
        <taxon>Pteropus</taxon>
    </lineage>
</organism>
<gene>
    <name evidence="2" type="primary">CEBPZOS</name>
</gene>
<dbReference type="GeneID" id="111740611"/>
<evidence type="ECO:0000313" key="1">
    <source>
        <dbReference type="Proteomes" id="UP000515202"/>
    </source>
</evidence>
<dbReference type="Proteomes" id="UP000515202">
    <property type="component" value="Unplaced"/>
</dbReference>
<evidence type="ECO:0000313" key="2">
    <source>
        <dbReference type="RefSeq" id="XP_023387115.1"/>
    </source>
</evidence>
<keyword evidence="1" id="KW-1185">Reference proteome</keyword>
<dbReference type="PANTHER" id="PTHR38001">
    <property type="entry name" value="PROTEIN CEBPZOS"/>
    <property type="match status" value="1"/>
</dbReference>
<dbReference type="RefSeq" id="XP_023387115.1">
    <property type="nucleotide sequence ID" value="XM_023531347.1"/>
</dbReference>
<dbReference type="OrthoDB" id="5804148at2759"/>
<reference evidence="2" key="1">
    <citation type="submission" date="2025-08" db="UniProtKB">
        <authorList>
            <consortium name="RefSeq"/>
        </authorList>
    </citation>
    <scope>IDENTIFICATION</scope>
    <source>
        <tissue evidence="2">Kidney</tissue>
    </source>
</reference>
<proteinExistence type="predicted"/>
<sequence length="89" mass="10651">MKKKKESKGLRSNKFGILRVKQSTIPHIWNILFYNGIQYVSIHPDILNFRQTMSKKFPLILEVYYKSMEHSGMYGIREQDQEKWLNSKS</sequence>
<dbReference type="InterPro" id="IPR037764">
    <property type="entry name" value="CEBPZOS"/>
</dbReference>
<dbReference type="AlphaFoldDB" id="A0A6P6CJE3"/>
<protein>
    <submittedName>
        <fullName evidence="2">Protein CEBPZOS isoform X1</fullName>
    </submittedName>
</protein>
<name>A0A6P6CJE3_PTEVA</name>
<dbReference type="CTD" id="100505876"/>
<dbReference type="PANTHER" id="PTHR38001:SF1">
    <property type="entry name" value="PROTEIN CEBPZOS"/>
    <property type="match status" value="1"/>
</dbReference>